<dbReference type="PANTHER" id="PTHR10000">
    <property type="entry name" value="PHOSPHOSERINE PHOSPHATASE"/>
    <property type="match status" value="1"/>
</dbReference>
<dbReference type="STRING" id="1250231.SAMN04488552_2430"/>
<evidence type="ECO:0000313" key="2">
    <source>
        <dbReference type="Proteomes" id="UP000198858"/>
    </source>
</evidence>
<sequence length="284" mass="32689">MYLILLILISITFDVSNFEFMIKLIVTDVDGTLLNDNHELHPDFWKVEEQLTKNGILFSIASGRQFYNLESRFEKIKDRTMFFAENGTYVSHKGKELYVNPIEKTAAIEFIQLGRNLEHTHLVLCGKDSAYIETKDEDFRKEINKFYERLKVVDDLTQVEDTYLKVTLCNFNGVEDNTFPHFVNYTDRFKVAIAAKVFIDITALNANKGNAIADIQKELNITPEETLVFGDYLNDLEMMRVAKHSYAMKNAHPEIIQASNFVTTHDNNDNGVLRTIESLGLLKV</sequence>
<dbReference type="InterPro" id="IPR006379">
    <property type="entry name" value="HAD-SF_hydro_IIB"/>
</dbReference>
<keyword evidence="2" id="KW-1185">Reference proteome</keyword>
<reference evidence="1 2" key="1">
    <citation type="submission" date="2016-10" db="EMBL/GenBank/DDBJ databases">
        <authorList>
            <person name="Varghese N."/>
            <person name="Submissions S."/>
        </authorList>
    </citation>
    <scope>NUCLEOTIDE SEQUENCE [LARGE SCALE GENOMIC DNA]</scope>
    <source>
        <strain evidence="1 2">Mar_2010_102</strain>
    </source>
</reference>
<dbReference type="GO" id="GO:0005829">
    <property type="term" value="C:cytosol"/>
    <property type="evidence" value="ECO:0007669"/>
    <property type="project" value="TreeGrafter"/>
</dbReference>
<dbReference type="InterPro" id="IPR000150">
    <property type="entry name" value="Cof"/>
</dbReference>
<dbReference type="NCBIfam" id="TIGR00099">
    <property type="entry name" value="Cof-subfamily"/>
    <property type="match status" value="1"/>
</dbReference>
<dbReference type="PROSITE" id="PS01228">
    <property type="entry name" value="COF_1"/>
    <property type="match status" value="1"/>
</dbReference>
<dbReference type="AlphaFoldDB" id="A0A1H1Q9B4"/>
<dbReference type="EMBL" id="LT629745">
    <property type="protein sequence ID" value="SDS20118.1"/>
    <property type="molecule type" value="Genomic_DNA"/>
</dbReference>
<evidence type="ECO:0000313" key="1">
    <source>
        <dbReference type="EMBL" id="SDS20118.1"/>
    </source>
</evidence>
<dbReference type="Gene3D" id="3.40.50.1000">
    <property type="entry name" value="HAD superfamily/HAD-like"/>
    <property type="match status" value="1"/>
</dbReference>
<protein>
    <submittedName>
        <fullName evidence="1">Uncharacterized protein</fullName>
    </submittedName>
</protein>
<proteinExistence type="predicted"/>
<dbReference type="NCBIfam" id="TIGR01484">
    <property type="entry name" value="HAD-SF-IIB"/>
    <property type="match status" value="1"/>
</dbReference>
<dbReference type="Proteomes" id="UP000198858">
    <property type="component" value="Chromosome I"/>
</dbReference>
<dbReference type="PANTHER" id="PTHR10000:SF53">
    <property type="entry name" value="5-AMINO-6-(5-PHOSPHO-D-RIBITYLAMINO)URACIL PHOSPHATASE YBJI-RELATED"/>
    <property type="match status" value="1"/>
</dbReference>
<dbReference type="CDD" id="cd07518">
    <property type="entry name" value="HAD_YbiV-Like"/>
    <property type="match status" value="1"/>
</dbReference>
<dbReference type="Gene3D" id="3.30.1240.10">
    <property type="match status" value="1"/>
</dbReference>
<dbReference type="InterPro" id="IPR023214">
    <property type="entry name" value="HAD_sf"/>
</dbReference>
<dbReference type="Pfam" id="PF08282">
    <property type="entry name" value="Hydrolase_3"/>
    <property type="match status" value="1"/>
</dbReference>
<dbReference type="InterPro" id="IPR036412">
    <property type="entry name" value="HAD-like_sf"/>
</dbReference>
<dbReference type="SFLD" id="SFLDS00003">
    <property type="entry name" value="Haloacid_Dehalogenase"/>
    <property type="match status" value="1"/>
</dbReference>
<name>A0A1H1Q9B4_9FLAO</name>
<dbReference type="GO" id="GO:0000287">
    <property type="term" value="F:magnesium ion binding"/>
    <property type="evidence" value="ECO:0007669"/>
    <property type="project" value="TreeGrafter"/>
</dbReference>
<dbReference type="GO" id="GO:0016791">
    <property type="term" value="F:phosphatase activity"/>
    <property type="evidence" value="ECO:0007669"/>
    <property type="project" value="UniProtKB-ARBA"/>
</dbReference>
<dbReference type="SUPFAM" id="SSF56784">
    <property type="entry name" value="HAD-like"/>
    <property type="match status" value="1"/>
</dbReference>
<gene>
    <name evidence="1" type="ORF">SAMN04488552_2430</name>
</gene>
<dbReference type="SFLD" id="SFLDG01140">
    <property type="entry name" value="C2.B:_Phosphomannomutase_and_P"/>
    <property type="match status" value="1"/>
</dbReference>
<organism evidence="1 2">
    <name type="scientific">Christiangramia echinicola</name>
    <dbReference type="NCBI Taxonomy" id="279359"/>
    <lineage>
        <taxon>Bacteria</taxon>
        <taxon>Pseudomonadati</taxon>
        <taxon>Bacteroidota</taxon>
        <taxon>Flavobacteriia</taxon>
        <taxon>Flavobacteriales</taxon>
        <taxon>Flavobacteriaceae</taxon>
        <taxon>Christiangramia</taxon>
    </lineage>
</organism>
<dbReference type="SFLD" id="SFLDG01144">
    <property type="entry name" value="C2.B.4:_PGP_Like"/>
    <property type="match status" value="1"/>
</dbReference>
<accession>A0A1H1Q9B4</accession>